<feature type="signal peptide" evidence="1">
    <location>
        <begin position="1"/>
        <end position="25"/>
    </location>
</feature>
<gene>
    <name evidence="3" type="ORF">E3C22_06810</name>
</gene>
<dbReference type="AlphaFoldDB" id="A0A4Y8RPU2"/>
<reference evidence="3 4" key="1">
    <citation type="submission" date="2019-03" db="EMBL/GenBank/DDBJ databases">
        <title>Jiella endophytica sp. nov., a novel endophytic bacterium isolated from root of Ficus microcarpa Linn. f.</title>
        <authorList>
            <person name="Tuo L."/>
        </authorList>
    </citation>
    <scope>NUCLEOTIDE SEQUENCE [LARGE SCALE GENOMIC DNA]</scope>
    <source>
        <strain evidence="3 4">CBS5Q-3</strain>
    </source>
</reference>
<feature type="domain" description="SH3b" evidence="2">
    <location>
        <begin position="24"/>
        <end position="89"/>
    </location>
</feature>
<comment type="caution">
    <text evidence="3">The sequence shown here is derived from an EMBL/GenBank/DDBJ whole genome shotgun (WGS) entry which is preliminary data.</text>
</comment>
<organism evidence="3 4">
    <name type="scientific">Jiella endophytica</name>
    <dbReference type="NCBI Taxonomy" id="2558362"/>
    <lineage>
        <taxon>Bacteria</taxon>
        <taxon>Pseudomonadati</taxon>
        <taxon>Pseudomonadota</taxon>
        <taxon>Alphaproteobacteria</taxon>
        <taxon>Hyphomicrobiales</taxon>
        <taxon>Aurantimonadaceae</taxon>
        <taxon>Jiella</taxon>
    </lineage>
</organism>
<evidence type="ECO:0000259" key="2">
    <source>
        <dbReference type="PROSITE" id="PS51781"/>
    </source>
</evidence>
<protein>
    <recommendedName>
        <fullName evidence="2">SH3b domain-containing protein</fullName>
    </recommendedName>
</protein>
<sequence length="226" mass="22679">MFMRNILRAAALVAAVIVAPGAASAAASAVATADVNMRAGPGTGYPVIRTVPRGAPVTTYGCLADYSWCDTSYAGGRGWVSAHYLNTVVSGTTVVVGPRVGLPIVVFNTAYWDRYYTSYGWYHYGPGHYGPPPPHGPPPPPHHGGNGHGQCGPRGCAGTVTGPHGGTASGAHGCGPRGCAGGGRVTGPNGGSVTGGHACGPRGCVGGHRIVGPNGGTRTRVGGVRW</sequence>
<feature type="chain" id="PRO_5021417565" description="SH3b domain-containing protein" evidence="1">
    <location>
        <begin position="26"/>
        <end position="226"/>
    </location>
</feature>
<keyword evidence="4" id="KW-1185">Reference proteome</keyword>
<keyword evidence="1" id="KW-0732">Signal</keyword>
<dbReference type="PROSITE" id="PS51781">
    <property type="entry name" value="SH3B"/>
    <property type="match status" value="1"/>
</dbReference>
<dbReference type="Gene3D" id="2.30.30.40">
    <property type="entry name" value="SH3 Domains"/>
    <property type="match status" value="1"/>
</dbReference>
<accession>A0A4Y8RPU2</accession>
<dbReference type="InterPro" id="IPR003646">
    <property type="entry name" value="SH3-like_bac-type"/>
</dbReference>
<dbReference type="Pfam" id="PF08239">
    <property type="entry name" value="SH3_3"/>
    <property type="match status" value="1"/>
</dbReference>
<proteinExistence type="predicted"/>
<evidence type="ECO:0000313" key="3">
    <source>
        <dbReference type="EMBL" id="TFF25085.1"/>
    </source>
</evidence>
<evidence type="ECO:0000313" key="4">
    <source>
        <dbReference type="Proteomes" id="UP000298179"/>
    </source>
</evidence>
<dbReference type="OrthoDB" id="8074373at2"/>
<evidence type="ECO:0000256" key="1">
    <source>
        <dbReference type="SAM" id="SignalP"/>
    </source>
</evidence>
<dbReference type="Proteomes" id="UP000298179">
    <property type="component" value="Unassembled WGS sequence"/>
</dbReference>
<dbReference type="SMART" id="SM00287">
    <property type="entry name" value="SH3b"/>
    <property type="match status" value="1"/>
</dbReference>
<dbReference type="EMBL" id="SOZD01000002">
    <property type="protein sequence ID" value="TFF25085.1"/>
    <property type="molecule type" value="Genomic_DNA"/>
</dbReference>
<name>A0A4Y8RPU2_9HYPH</name>